<sequence length="341" mass="40304">MDPSSQVSLQEEFDDLGEEYETLVKQHEVYRTKLAELKKIQSKCLSLLAHQNKKYKQLQASFKGSVSGSSAEVREEDTVLQKKIQERQKSCKTMQESLPKQNSFLLKVIIGQISVSLLTREERYDYKEGYERFKLYTTIIMLIYSLVNLFIVQYRFIDAIYHFMIVWYYCTLVLRENILRHNGSRIKGWWVIHHYLTVLLSGILLIWPDSISYRMFRTQFMVFGVYLNFLQLLQYYYQSGCLYRLRALGEKSDLDVTIAEEFQTWMWRGLTFLLPFLFFGYLFQLYNAITLYMISRHPDCHEWMVLSSAIIFFVLFSGNSATLSKVVIDKLSKSKPKSKTS</sequence>
<organism evidence="7 8">
    <name type="scientific">Holothuria leucospilota</name>
    <name type="common">Black long sea cucumber</name>
    <name type="synonym">Mertensiothuria leucospilota</name>
    <dbReference type="NCBI Taxonomy" id="206669"/>
    <lineage>
        <taxon>Eukaryota</taxon>
        <taxon>Metazoa</taxon>
        <taxon>Echinodermata</taxon>
        <taxon>Eleutherozoa</taxon>
        <taxon>Echinozoa</taxon>
        <taxon>Holothuroidea</taxon>
        <taxon>Aspidochirotacea</taxon>
        <taxon>Aspidochirotida</taxon>
        <taxon>Holothuriidae</taxon>
        <taxon>Holothuria</taxon>
    </lineage>
</organism>
<evidence type="ECO:0000313" key="8">
    <source>
        <dbReference type="Proteomes" id="UP001152320"/>
    </source>
</evidence>
<feature type="transmembrane region" description="Helical" evidence="6">
    <location>
        <begin position="272"/>
        <end position="294"/>
    </location>
</feature>
<keyword evidence="4 6" id="KW-1133">Transmembrane helix</keyword>
<evidence type="ECO:0000256" key="3">
    <source>
        <dbReference type="ARBA" id="ARBA00022692"/>
    </source>
</evidence>
<feature type="transmembrane region" description="Helical" evidence="6">
    <location>
        <begin position="133"/>
        <end position="154"/>
    </location>
</feature>
<dbReference type="PANTHER" id="PTHR21433:SF0">
    <property type="entry name" value="TRANSMEMBRANE PROTEIN 120 HOMOLOG"/>
    <property type="match status" value="1"/>
</dbReference>
<evidence type="ECO:0000256" key="6">
    <source>
        <dbReference type="SAM" id="Phobius"/>
    </source>
</evidence>
<dbReference type="PANTHER" id="PTHR21433">
    <property type="entry name" value="TRANSMEMBRANE PROTEIN INDUCED BY TUMOR NECROSIS FACTOR ALPHA"/>
    <property type="match status" value="1"/>
</dbReference>
<reference evidence="7" key="1">
    <citation type="submission" date="2021-10" db="EMBL/GenBank/DDBJ databases">
        <title>Tropical sea cucumber genome reveals ecological adaptation and Cuvierian tubules defense mechanism.</title>
        <authorList>
            <person name="Chen T."/>
        </authorList>
    </citation>
    <scope>NUCLEOTIDE SEQUENCE</scope>
    <source>
        <strain evidence="7">Nanhai2018</strain>
        <tissue evidence="7">Muscle</tissue>
    </source>
</reference>
<keyword evidence="3 6" id="KW-0812">Transmembrane</keyword>
<dbReference type="AlphaFoldDB" id="A0A9Q1CDW2"/>
<keyword evidence="8" id="KW-1185">Reference proteome</keyword>
<evidence type="ECO:0008006" key="9">
    <source>
        <dbReference type="Google" id="ProtNLM"/>
    </source>
</evidence>
<dbReference type="EMBL" id="JAIZAY010000004">
    <property type="protein sequence ID" value="KAJ8043698.1"/>
    <property type="molecule type" value="Genomic_DNA"/>
</dbReference>
<accession>A0A9Q1CDW2</accession>
<evidence type="ECO:0000256" key="5">
    <source>
        <dbReference type="ARBA" id="ARBA00023136"/>
    </source>
</evidence>
<keyword evidence="5 6" id="KW-0472">Membrane</keyword>
<name>A0A9Q1CDW2_HOLLE</name>
<evidence type="ECO:0000256" key="2">
    <source>
        <dbReference type="ARBA" id="ARBA00009700"/>
    </source>
</evidence>
<comment type="subcellular location">
    <subcellularLocation>
        <location evidence="1">Membrane</location>
        <topology evidence="1">Multi-pass membrane protein</topology>
    </subcellularLocation>
</comment>
<feature type="transmembrane region" description="Helical" evidence="6">
    <location>
        <begin position="220"/>
        <end position="237"/>
    </location>
</feature>
<feature type="transmembrane region" description="Helical" evidence="6">
    <location>
        <begin position="190"/>
        <end position="208"/>
    </location>
</feature>
<dbReference type="OrthoDB" id="2015098at2759"/>
<comment type="caution">
    <text evidence="7">The sequence shown here is derived from an EMBL/GenBank/DDBJ whole genome shotgun (WGS) entry which is preliminary data.</text>
</comment>
<dbReference type="Pfam" id="PF07851">
    <property type="entry name" value="TMEM120A-B"/>
    <property type="match status" value="1"/>
</dbReference>
<dbReference type="GO" id="GO:0016020">
    <property type="term" value="C:membrane"/>
    <property type="evidence" value="ECO:0007669"/>
    <property type="project" value="UniProtKB-SubCell"/>
</dbReference>
<feature type="transmembrane region" description="Helical" evidence="6">
    <location>
        <begin position="160"/>
        <end position="178"/>
    </location>
</feature>
<gene>
    <name evidence="7" type="ORF">HOLleu_10904</name>
</gene>
<dbReference type="Proteomes" id="UP001152320">
    <property type="component" value="Chromosome 4"/>
</dbReference>
<evidence type="ECO:0000256" key="4">
    <source>
        <dbReference type="ARBA" id="ARBA00022989"/>
    </source>
</evidence>
<evidence type="ECO:0000256" key="1">
    <source>
        <dbReference type="ARBA" id="ARBA00004141"/>
    </source>
</evidence>
<comment type="similarity">
    <text evidence="2">Belongs to the TMEM120 family.</text>
</comment>
<dbReference type="InterPro" id="IPR012926">
    <property type="entry name" value="TMEM120A/B"/>
</dbReference>
<evidence type="ECO:0000313" key="7">
    <source>
        <dbReference type="EMBL" id="KAJ8043698.1"/>
    </source>
</evidence>
<protein>
    <recommendedName>
        <fullName evidence="9">Transmembrane protein 120A</fullName>
    </recommendedName>
</protein>
<feature type="transmembrane region" description="Helical" evidence="6">
    <location>
        <begin position="306"/>
        <end position="328"/>
    </location>
</feature>
<proteinExistence type="inferred from homology"/>